<comment type="cofactor">
    <cofactor evidence="1">
        <name>a divalent metal cation</name>
        <dbReference type="ChEBI" id="CHEBI:60240"/>
    </cofactor>
</comment>
<name>A0ABN9LZX2_9NEOB</name>
<dbReference type="Proteomes" id="UP001176940">
    <property type="component" value="Unassembled WGS sequence"/>
</dbReference>
<reference evidence="10" key="1">
    <citation type="submission" date="2023-07" db="EMBL/GenBank/DDBJ databases">
        <authorList>
            <person name="Stuckert A."/>
        </authorList>
    </citation>
    <scope>NUCLEOTIDE SEQUENCE</scope>
</reference>
<evidence type="ECO:0000313" key="11">
    <source>
        <dbReference type="Proteomes" id="UP001176940"/>
    </source>
</evidence>
<keyword evidence="4" id="KW-0540">Nuclease</keyword>
<feature type="domain" description="DDE Tnp4" evidence="9">
    <location>
        <begin position="178"/>
        <end position="337"/>
    </location>
</feature>
<keyword evidence="11" id="KW-1185">Reference proteome</keyword>
<keyword evidence="6" id="KW-0378">Hydrolase</keyword>
<evidence type="ECO:0000256" key="3">
    <source>
        <dbReference type="ARBA" id="ARBA00006958"/>
    </source>
</evidence>
<feature type="compositionally biased region" description="Low complexity" evidence="8">
    <location>
        <begin position="95"/>
        <end position="105"/>
    </location>
</feature>
<evidence type="ECO:0000256" key="6">
    <source>
        <dbReference type="ARBA" id="ARBA00022801"/>
    </source>
</evidence>
<evidence type="ECO:0000256" key="4">
    <source>
        <dbReference type="ARBA" id="ARBA00022722"/>
    </source>
</evidence>
<keyword evidence="5" id="KW-0479">Metal-binding</keyword>
<evidence type="ECO:0000256" key="1">
    <source>
        <dbReference type="ARBA" id="ARBA00001968"/>
    </source>
</evidence>
<comment type="similarity">
    <text evidence="3">Belongs to the HARBI1 family.</text>
</comment>
<organism evidence="10 11">
    <name type="scientific">Ranitomeya imitator</name>
    <name type="common">mimic poison frog</name>
    <dbReference type="NCBI Taxonomy" id="111125"/>
    <lineage>
        <taxon>Eukaryota</taxon>
        <taxon>Metazoa</taxon>
        <taxon>Chordata</taxon>
        <taxon>Craniata</taxon>
        <taxon>Vertebrata</taxon>
        <taxon>Euteleostomi</taxon>
        <taxon>Amphibia</taxon>
        <taxon>Batrachia</taxon>
        <taxon>Anura</taxon>
        <taxon>Neobatrachia</taxon>
        <taxon>Hyloidea</taxon>
        <taxon>Dendrobatidae</taxon>
        <taxon>Dendrobatinae</taxon>
        <taxon>Ranitomeya</taxon>
    </lineage>
</organism>
<evidence type="ECO:0000256" key="8">
    <source>
        <dbReference type="SAM" id="MobiDB-lite"/>
    </source>
</evidence>
<proteinExistence type="inferred from homology"/>
<protein>
    <recommendedName>
        <fullName evidence="9">DDE Tnp4 domain-containing protein</fullName>
    </recommendedName>
</protein>
<sequence>MDVLVSSDRQALELWYDQTMSLHSQTQPLHGTQQGTVIRLSQHRKGQSTITRETLLPPTLEAPLLRPPHHRPGLAPGTCRERNQTRGEAGYSGSPDAATDAAAPATHNQTKQAGAWVRYVQRYSVADGALQRGYLLLTLERGRLLLMESRFPKTADDWKRIASDFEQLWQFPNCGGALDGKHVRITQPANSGSFFYNYKGYFSVILTALINANYEFVDVGMNGRVSDGGVFEHTSFGEGLRNNQLQLPQNEDTKGNLNFVFIAHEAFPLHPHLLKPFAQRKLTAERRIYNYRLFRARRVVEMPLGLWRIGLEFFHTAINLKLPSIDLVVLACCVLHNFLRRHDTSSYSPPFYFTPRSHCLAPTYSPPLTQG</sequence>
<accession>A0ABN9LZX2</accession>
<evidence type="ECO:0000259" key="9">
    <source>
        <dbReference type="Pfam" id="PF13359"/>
    </source>
</evidence>
<feature type="region of interest" description="Disordered" evidence="8">
    <location>
        <begin position="61"/>
        <end position="105"/>
    </location>
</feature>
<evidence type="ECO:0000256" key="7">
    <source>
        <dbReference type="ARBA" id="ARBA00023242"/>
    </source>
</evidence>
<gene>
    <name evidence="10" type="ORF">RIMI_LOCUS15091126</name>
</gene>
<evidence type="ECO:0000256" key="2">
    <source>
        <dbReference type="ARBA" id="ARBA00004123"/>
    </source>
</evidence>
<comment type="caution">
    <text evidence="10">The sequence shown here is derived from an EMBL/GenBank/DDBJ whole genome shotgun (WGS) entry which is preliminary data.</text>
</comment>
<keyword evidence="7" id="KW-0539">Nucleus</keyword>
<dbReference type="PANTHER" id="PTHR22930:SF284">
    <property type="entry name" value="DDE TNP4 DOMAIN-CONTAINING PROTEIN"/>
    <property type="match status" value="1"/>
</dbReference>
<dbReference type="PANTHER" id="PTHR22930">
    <property type="match status" value="1"/>
</dbReference>
<dbReference type="InterPro" id="IPR027806">
    <property type="entry name" value="HARBI1_dom"/>
</dbReference>
<comment type="subcellular location">
    <subcellularLocation>
        <location evidence="2">Nucleus</location>
    </subcellularLocation>
</comment>
<evidence type="ECO:0000313" key="10">
    <source>
        <dbReference type="EMBL" id="CAJ0955318.1"/>
    </source>
</evidence>
<dbReference type="EMBL" id="CAUEEQ010039977">
    <property type="protein sequence ID" value="CAJ0955318.1"/>
    <property type="molecule type" value="Genomic_DNA"/>
</dbReference>
<dbReference type="InterPro" id="IPR045249">
    <property type="entry name" value="HARBI1-like"/>
</dbReference>
<dbReference type="Pfam" id="PF13359">
    <property type="entry name" value="DDE_Tnp_4"/>
    <property type="match status" value="1"/>
</dbReference>
<evidence type="ECO:0000256" key="5">
    <source>
        <dbReference type="ARBA" id="ARBA00022723"/>
    </source>
</evidence>